<comment type="caution">
    <text evidence="10">The sequence shown here is derived from an EMBL/GenBank/DDBJ whole genome shotgun (WGS) entry which is preliminary data.</text>
</comment>
<keyword evidence="4 9" id="KW-0509">mRNA transport</keyword>
<sequence length="594" mass="67682">MAAIQKSVENIPLLPPSLARSELLYRSAVVFRALHANPSDARSPSELRPSVIAYTDLAEEYLQTLENSDREFAEASKARLLPSIWRLVTFLYFPPKKVDLAAQLLSWIESVDKGALYKYDIQGIFNHRGSPLDHTEFWPFINRLIFRRDLKTLAKMLQLAKERETERAVLDYINLLIAAVSQKQKNARISVPEPALPAVSRDRVQAQRAWDAIQLMQGDRIRLASLAVSGAEAVVGLLTYAESDVSSREQLHQLANFVALHRKSDVYLELLRGDFAGALAHMEHIDWWLSMHLLDLMDVSTHTLAPAVVANGAKVGSRAWIVMVYTRYLRNEERLWPYILDYVATCDGDADICLKKCINYAPRKDPESIKKMADYCKAHNMISECAELERIGVDMVILQGKHTEALQTAVRLRDPALLERATRAILRETAGTGKELPRCDESGFWWRGPHAKFYIRYIELQNLYKQHRHANAVEELIELVEKDQIPRDLFPLIFAEAFTHFKAHGGVTLTLAQIHSLEDKLSEYQGTDDDEEPWSCIKDYSQRVSGTCIHIDDEEAAPDTVRKRFLDQALSLLSGYRRNYGLKRKRSRSSSIGR</sequence>
<dbReference type="GO" id="GO:0017056">
    <property type="term" value="F:structural constituent of nuclear pore"/>
    <property type="evidence" value="ECO:0007669"/>
    <property type="project" value="TreeGrafter"/>
</dbReference>
<evidence type="ECO:0000256" key="1">
    <source>
        <dbReference type="ARBA" id="ARBA00004567"/>
    </source>
</evidence>
<comment type="function">
    <text evidence="9">Functions as a component of the nuclear pore complex (NPC).</text>
</comment>
<dbReference type="STRING" id="13706.A0A1X2HCI7"/>
<evidence type="ECO:0000256" key="5">
    <source>
        <dbReference type="ARBA" id="ARBA00022927"/>
    </source>
</evidence>
<name>A0A1X2HCI7_SYNRA</name>
<gene>
    <name evidence="10" type="ORF">BCR43DRAFT_524594</name>
</gene>
<comment type="subcellular location">
    <subcellularLocation>
        <location evidence="1 9">Nucleus</location>
        <location evidence="1 9">Nuclear pore complex</location>
    </subcellularLocation>
</comment>
<keyword evidence="8 9" id="KW-0539">Nucleus</keyword>
<comment type="subunit">
    <text evidence="9">Component of the nuclear pore complex (NPC).</text>
</comment>
<keyword evidence="3 9" id="KW-0813">Transport</keyword>
<dbReference type="GO" id="GO:0006406">
    <property type="term" value="P:mRNA export from nucleus"/>
    <property type="evidence" value="ECO:0007669"/>
    <property type="project" value="TreeGrafter"/>
</dbReference>
<dbReference type="Proteomes" id="UP000242180">
    <property type="component" value="Unassembled WGS sequence"/>
</dbReference>
<keyword evidence="7 9" id="KW-0906">Nuclear pore complex</keyword>
<evidence type="ECO:0000256" key="6">
    <source>
        <dbReference type="ARBA" id="ARBA00023010"/>
    </source>
</evidence>
<dbReference type="OMA" id="DIHAYIC"/>
<dbReference type="PANTHER" id="PTHR13373:SF21">
    <property type="entry name" value="NUCLEAR PORE COMPLEX PROTEIN NUP85"/>
    <property type="match status" value="1"/>
</dbReference>
<evidence type="ECO:0000256" key="8">
    <source>
        <dbReference type="ARBA" id="ARBA00023242"/>
    </source>
</evidence>
<evidence type="ECO:0000256" key="4">
    <source>
        <dbReference type="ARBA" id="ARBA00022816"/>
    </source>
</evidence>
<accession>A0A1X2HCI7</accession>
<keyword evidence="9" id="KW-0472">Membrane</keyword>
<evidence type="ECO:0000313" key="10">
    <source>
        <dbReference type="EMBL" id="ORY96515.1"/>
    </source>
</evidence>
<organism evidence="10 11">
    <name type="scientific">Syncephalastrum racemosum</name>
    <name type="common">Filamentous fungus</name>
    <dbReference type="NCBI Taxonomy" id="13706"/>
    <lineage>
        <taxon>Eukaryota</taxon>
        <taxon>Fungi</taxon>
        <taxon>Fungi incertae sedis</taxon>
        <taxon>Mucoromycota</taxon>
        <taxon>Mucoromycotina</taxon>
        <taxon>Mucoromycetes</taxon>
        <taxon>Mucorales</taxon>
        <taxon>Syncephalastraceae</taxon>
        <taxon>Syncephalastrum</taxon>
    </lineage>
</organism>
<dbReference type="GO" id="GO:0031080">
    <property type="term" value="C:nuclear pore outer ring"/>
    <property type="evidence" value="ECO:0007669"/>
    <property type="project" value="TreeGrafter"/>
</dbReference>
<protein>
    <recommendedName>
        <fullName evidence="9">Nuclear pore complex protein Nup85</fullName>
    </recommendedName>
</protein>
<dbReference type="OrthoDB" id="17644at2759"/>
<dbReference type="FunCoup" id="A0A1X2HCI7">
    <property type="interactions" value="86"/>
</dbReference>
<evidence type="ECO:0000256" key="9">
    <source>
        <dbReference type="RuleBase" id="RU365073"/>
    </source>
</evidence>
<dbReference type="GO" id="GO:0006606">
    <property type="term" value="P:protein import into nucleus"/>
    <property type="evidence" value="ECO:0007669"/>
    <property type="project" value="TreeGrafter"/>
</dbReference>
<proteinExistence type="inferred from homology"/>
<evidence type="ECO:0000256" key="2">
    <source>
        <dbReference type="ARBA" id="ARBA00005573"/>
    </source>
</evidence>
<keyword evidence="6 9" id="KW-0811">Translocation</keyword>
<evidence type="ECO:0000256" key="7">
    <source>
        <dbReference type="ARBA" id="ARBA00023132"/>
    </source>
</evidence>
<keyword evidence="5 9" id="KW-0653">Protein transport</keyword>
<dbReference type="GO" id="GO:0045893">
    <property type="term" value="P:positive regulation of DNA-templated transcription"/>
    <property type="evidence" value="ECO:0007669"/>
    <property type="project" value="TreeGrafter"/>
</dbReference>
<comment type="similarity">
    <text evidence="2 9">Belongs to the nucleoporin Nup85 family.</text>
</comment>
<dbReference type="GO" id="GO:0031965">
    <property type="term" value="C:nuclear membrane"/>
    <property type="evidence" value="ECO:0007669"/>
    <property type="project" value="UniProtKB-UniRule"/>
</dbReference>
<dbReference type="AlphaFoldDB" id="A0A1X2HCI7"/>
<dbReference type="PANTHER" id="PTHR13373">
    <property type="entry name" value="FROUNT PROTEIN-RELATED"/>
    <property type="match status" value="1"/>
</dbReference>
<evidence type="ECO:0000256" key="3">
    <source>
        <dbReference type="ARBA" id="ARBA00022448"/>
    </source>
</evidence>
<dbReference type="EMBL" id="MCGN01000005">
    <property type="protein sequence ID" value="ORY96515.1"/>
    <property type="molecule type" value="Genomic_DNA"/>
</dbReference>
<reference evidence="10 11" key="1">
    <citation type="submission" date="2016-07" db="EMBL/GenBank/DDBJ databases">
        <title>Pervasive Adenine N6-methylation of Active Genes in Fungi.</title>
        <authorList>
            <consortium name="DOE Joint Genome Institute"/>
            <person name="Mondo S.J."/>
            <person name="Dannebaum R.O."/>
            <person name="Kuo R.C."/>
            <person name="Labutti K."/>
            <person name="Haridas S."/>
            <person name="Kuo A."/>
            <person name="Salamov A."/>
            <person name="Ahrendt S.R."/>
            <person name="Lipzen A."/>
            <person name="Sullivan W."/>
            <person name="Andreopoulos W.B."/>
            <person name="Clum A."/>
            <person name="Lindquist E."/>
            <person name="Daum C."/>
            <person name="Ramamoorthy G.K."/>
            <person name="Gryganskyi A."/>
            <person name="Culley D."/>
            <person name="Magnuson J.K."/>
            <person name="James T.Y."/>
            <person name="O'Malley M.A."/>
            <person name="Stajich J.E."/>
            <person name="Spatafora J.W."/>
            <person name="Visel A."/>
            <person name="Grigoriev I.V."/>
        </authorList>
    </citation>
    <scope>NUCLEOTIDE SEQUENCE [LARGE SCALE GENOMIC DNA]</scope>
    <source>
        <strain evidence="10 11">NRRL 2496</strain>
    </source>
</reference>
<dbReference type="Pfam" id="PF07575">
    <property type="entry name" value="Nucleopor_Nup85"/>
    <property type="match status" value="1"/>
</dbReference>
<dbReference type="InParanoid" id="A0A1X2HCI7"/>
<evidence type="ECO:0000313" key="11">
    <source>
        <dbReference type="Proteomes" id="UP000242180"/>
    </source>
</evidence>
<dbReference type="InterPro" id="IPR011502">
    <property type="entry name" value="Nucleoporin_Nup85"/>
</dbReference>
<keyword evidence="11" id="KW-1185">Reference proteome</keyword>